<dbReference type="InterPro" id="IPR050397">
    <property type="entry name" value="Env_Response_Regulators"/>
</dbReference>
<dbReference type="PROSITE" id="PS50042">
    <property type="entry name" value="CNMP_BINDING_3"/>
    <property type="match status" value="1"/>
</dbReference>
<dbReference type="InterPro" id="IPR036388">
    <property type="entry name" value="WH-like_DNA-bd_sf"/>
</dbReference>
<proteinExistence type="predicted"/>
<accession>A0ABS1U9V3</accession>
<dbReference type="Proteomes" id="UP000660885">
    <property type="component" value="Unassembled WGS sequence"/>
</dbReference>
<sequence length="293" mass="31797">MVAGQVLPSCCKRPGPSPNLNHRLHGPRPRAAERDERSRHTCARSRLLTAFRQDLSVPIRNGLLAALPPEDLARLRPNLSAVELRFEETLTPAGGEVDAVLFPESGMVSLLATLEDDGQVEVGIVGREGLIGLPLVLDDDRSLVEAKVQQEGTALRLDAAALRDGMGESAALRALLLRYAMAFNTQVSLTAACNTFHIVEQRLARWLLTAHDRADGDEFPMTHDFLSAMLGVRRPALSVAAGVLQKAGLIRYARGQMEITDRPGLEAASCECYHVARREFARLLGTGGAVRRG</sequence>
<dbReference type="Pfam" id="PF13545">
    <property type="entry name" value="HTH_Crp_2"/>
    <property type="match status" value="1"/>
</dbReference>
<keyword evidence="3" id="KW-0804">Transcription</keyword>
<evidence type="ECO:0000256" key="1">
    <source>
        <dbReference type="ARBA" id="ARBA00023015"/>
    </source>
</evidence>
<reference evidence="6 7" key="1">
    <citation type="submission" date="2021-01" db="EMBL/GenBank/DDBJ databases">
        <title>Belnapia mucosa sp. nov. and Belnapia arida sp. nov., isolated from the Tabernas Desert (Almeria, Spain).</title>
        <authorList>
            <person name="Molina-Menor E."/>
            <person name="Vidal-Verdu A."/>
            <person name="Calonge A."/>
            <person name="Satari L."/>
            <person name="Pereto J."/>
            <person name="Porcar M."/>
        </authorList>
    </citation>
    <scope>NUCLEOTIDE SEQUENCE [LARGE SCALE GENOMIC DNA]</scope>
    <source>
        <strain evidence="6 7">T18</strain>
    </source>
</reference>
<dbReference type="InterPro" id="IPR014710">
    <property type="entry name" value="RmlC-like_jellyroll"/>
</dbReference>
<feature type="region of interest" description="Disordered" evidence="4">
    <location>
        <begin position="1"/>
        <end position="39"/>
    </location>
</feature>
<dbReference type="Pfam" id="PF00027">
    <property type="entry name" value="cNMP_binding"/>
    <property type="match status" value="1"/>
</dbReference>
<dbReference type="SMART" id="SM00100">
    <property type="entry name" value="cNMP"/>
    <property type="match status" value="1"/>
</dbReference>
<dbReference type="SUPFAM" id="SSF51206">
    <property type="entry name" value="cAMP-binding domain-like"/>
    <property type="match status" value="1"/>
</dbReference>
<dbReference type="CDD" id="cd00038">
    <property type="entry name" value="CAP_ED"/>
    <property type="match status" value="1"/>
</dbReference>
<protein>
    <submittedName>
        <fullName evidence="6">Crp/Fnr family transcriptional regulator</fullName>
    </submittedName>
</protein>
<keyword evidence="7" id="KW-1185">Reference proteome</keyword>
<dbReference type="InterPro" id="IPR018490">
    <property type="entry name" value="cNMP-bd_dom_sf"/>
</dbReference>
<dbReference type="Gene3D" id="2.60.120.10">
    <property type="entry name" value="Jelly Rolls"/>
    <property type="match status" value="1"/>
</dbReference>
<evidence type="ECO:0000256" key="4">
    <source>
        <dbReference type="SAM" id="MobiDB-lite"/>
    </source>
</evidence>
<comment type="caution">
    <text evidence="6">The sequence shown here is derived from an EMBL/GenBank/DDBJ whole genome shotgun (WGS) entry which is preliminary data.</text>
</comment>
<evidence type="ECO:0000313" key="7">
    <source>
        <dbReference type="Proteomes" id="UP000660885"/>
    </source>
</evidence>
<dbReference type="Gene3D" id="1.10.10.10">
    <property type="entry name" value="Winged helix-like DNA-binding domain superfamily/Winged helix DNA-binding domain"/>
    <property type="match status" value="1"/>
</dbReference>
<organism evidence="6 7">
    <name type="scientific">Belnapia arida</name>
    <dbReference type="NCBI Taxonomy" id="2804533"/>
    <lineage>
        <taxon>Bacteria</taxon>
        <taxon>Pseudomonadati</taxon>
        <taxon>Pseudomonadota</taxon>
        <taxon>Alphaproteobacteria</taxon>
        <taxon>Acetobacterales</taxon>
        <taxon>Roseomonadaceae</taxon>
        <taxon>Belnapia</taxon>
    </lineage>
</organism>
<name>A0ABS1U9V3_9PROT</name>
<dbReference type="PANTHER" id="PTHR24567:SF74">
    <property type="entry name" value="HTH-TYPE TRANSCRIPTIONAL REGULATOR ARCR"/>
    <property type="match status" value="1"/>
</dbReference>
<dbReference type="EMBL" id="JAETWB010000014">
    <property type="protein sequence ID" value="MBL6080482.1"/>
    <property type="molecule type" value="Genomic_DNA"/>
</dbReference>
<evidence type="ECO:0000256" key="2">
    <source>
        <dbReference type="ARBA" id="ARBA00023125"/>
    </source>
</evidence>
<evidence type="ECO:0000259" key="5">
    <source>
        <dbReference type="PROSITE" id="PS50042"/>
    </source>
</evidence>
<keyword evidence="2" id="KW-0238">DNA-binding</keyword>
<dbReference type="InterPro" id="IPR036390">
    <property type="entry name" value="WH_DNA-bd_sf"/>
</dbReference>
<dbReference type="SUPFAM" id="SSF46785">
    <property type="entry name" value="Winged helix' DNA-binding domain"/>
    <property type="match status" value="1"/>
</dbReference>
<feature type="domain" description="Cyclic nucleotide-binding" evidence="5">
    <location>
        <begin position="63"/>
        <end position="173"/>
    </location>
</feature>
<dbReference type="PANTHER" id="PTHR24567">
    <property type="entry name" value="CRP FAMILY TRANSCRIPTIONAL REGULATORY PROTEIN"/>
    <property type="match status" value="1"/>
</dbReference>
<dbReference type="InterPro" id="IPR012318">
    <property type="entry name" value="HTH_CRP"/>
</dbReference>
<dbReference type="InterPro" id="IPR000595">
    <property type="entry name" value="cNMP-bd_dom"/>
</dbReference>
<keyword evidence="1" id="KW-0805">Transcription regulation</keyword>
<evidence type="ECO:0000313" key="6">
    <source>
        <dbReference type="EMBL" id="MBL6080482.1"/>
    </source>
</evidence>
<gene>
    <name evidence="6" type="ORF">JMJ56_20920</name>
</gene>
<evidence type="ECO:0000256" key="3">
    <source>
        <dbReference type="ARBA" id="ARBA00023163"/>
    </source>
</evidence>
<feature type="compositionally biased region" description="Basic and acidic residues" evidence="4">
    <location>
        <begin position="30"/>
        <end position="39"/>
    </location>
</feature>